<dbReference type="Proteomes" id="UP000475905">
    <property type="component" value="Unassembled WGS sequence"/>
</dbReference>
<name>A0A412FTZ7_9BACE</name>
<keyword evidence="1" id="KW-1133">Transmembrane helix</keyword>
<evidence type="ECO:0000313" key="5">
    <source>
        <dbReference type="EMBL" id="RGR71685.1"/>
    </source>
</evidence>
<accession>A0A412FTZ7</accession>
<feature type="transmembrane region" description="Helical" evidence="1">
    <location>
        <begin position="211"/>
        <end position="227"/>
    </location>
</feature>
<comment type="caution">
    <text evidence="5">The sequence shown here is derived from an EMBL/GenBank/DDBJ whole genome shotgun (WGS) entry which is preliminary data.</text>
</comment>
<feature type="transmembrane region" description="Helical" evidence="1">
    <location>
        <begin position="395"/>
        <end position="413"/>
    </location>
</feature>
<dbReference type="EMBL" id="QRUO01000008">
    <property type="protein sequence ID" value="RGR71685.1"/>
    <property type="molecule type" value="Genomic_DNA"/>
</dbReference>
<evidence type="ECO:0000256" key="1">
    <source>
        <dbReference type="SAM" id="Phobius"/>
    </source>
</evidence>
<evidence type="ECO:0008006" key="10">
    <source>
        <dbReference type="Google" id="ProtNLM"/>
    </source>
</evidence>
<evidence type="ECO:0000313" key="2">
    <source>
        <dbReference type="EMBL" id="KAA5466427.1"/>
    </source>
</evidence>
<feature type="transmembrane region" description="Helical" evidence="1">
    <location>
        <begin position="78"/>
        <end position="97"/>
    </location>
</feature>
<sequence length="421" mass="48186">MNRYFLDDQKAPLKKLIWQIFFVFFFVYEVQPFGVPDMLTSRKIVFYIAGFTFITRFLKRFNSKTFDDVNFKRTSKKLISIGFVVFLWQTLITLLHSGTGSGQPMWGKTLLFLLLTSFFCTFSYFFFNNIKQFLLAMFYATVIQSVICIADFFSFEVKVFLYNHFMVDANFGYLSSSRAYGLGAAESLLAINLFLGLVPTAILIIGCSKNVFYIFGYIAILFAALLVGSTGFILGILLLILTIGLVFIYGSFYQKSSLAIIGTVGFFILFSLAAVFFSDIEEFGNFHKILAFQEVGIENQNTVHTLREQAVAPICLHTLLGTSYYRGTVDGLTTMSDTGYLQSYFGNGLILTLVFYFYLYRLMFINVRYIKNRVICILLGFLFLSIVFAEGKEPYIYHYGNTFVFFLACFLSNKPHKQLIK</sequence>
<evidence type="ECO:0000313" key="4">
    <source>
        <dbReference type="EMBL" id="KAA5498467.1"/>
    </source>
</evidence>
<dbReference type="Proteomes" id="UP000284205">
    <property type="component" value="Unassembled WGS sequence"/>
</dbReference>
<dbReference type="Proteomes" id="UP000368418">
    <property type="component" value="Unassembled WGS sequence"/>
</dbReference>
<evidence type="ECO:0000313" key="7">
    <source>
        <dbReference type="Proteomes" id="UP000368418"/>
    </source>
</evidence>
<proteinExistence type="predicted"/>
<evidence type="ECO:0000313" key="3">
    <source>
        <dbReference type="EMBL" id="KAA5477345.1"/>
    </source>
</evidence>
<feature type="transmembrane region" description="Helical" evidence="1">
    <location>
        <begin position="372"/>
        <end position="389"/>
    </location>
</feature>
<protein>
    <recommendedName>
        <fullName evidence="10">O-antigen ligase domain-containing protein</fullName>
    </recommendedName>
</protein>
<feature type="transmembrane region" description="Helical" evidence="1">
    <location>
        <begin position="341"/>
        <end position="360"/>
    </location>
</feature>
<dbReference type="RefSeq" id="WP_005675987.1">
    <property type="nucleotide sequence ID" value="NZ_CACRTB010000035.1"/>
</dbReference>
<keyword evidence="1" id="KW-0812">Transmembrane</keyword>
<dbReference type="EMBL" id="VVYP01000001">
    <property type="protein sequence ID" value="KAA5466427.1"/>
    <property type="molecule type" value="Genomic_DNA"/>
</dbReference>
<feature type="transmembrane region" description="Helical" evidence="1">
    <location>
        <begin position="233"/>
        <end position="252"/>
    </location>
</feature>
<dbReference type="AlphaFoldDB" id="A0A412FTZ7"/>
<dbReference type="EMBL" id="VVYJ01000005">
    <property type="protein sequence ID" value="KAA5477345.1"/>
    <property type="molecule type" value="Genomic_DNA"/>
</dbReference>
<dbReference type="Proteomes" id="UP000427825">
    <property type="component" value="Unassembled WGS sequence"/>
</dbReference>
<evidence type="ECO:0000313" key="8">
    <source>
        <dbReference type="Proteomes" id="UP000427825"/>
    </source>
</evidence>
<evidence type="ECO:0000313" key="9">
    <source>
        <dbReference type="Proteomes" id="UP000475905"/>
    </source>
</evidence>
<dbReference type="EMBL" id="VVYD01000009">
    <property type="protein sequence ID" value="KAA5498467.1"/>
    <property type="molecule type" value="Genomic_DNA"/>
</dbReference>
<gene>
    <name evidence="5" type="ORF">DWY26_09870</name>
    <name evidence="4" type="ORF">F2Y31_11000</name>
    <name evidence="2" type="ORF">F2Y36_00795</name>
    <name evidence="3" type="ORF">F2Y39_11345</name>
</gene>
<evidence type="ECO:0000313" key="6">
    <source>
        <dbReference type="Proteomes" id="UP000284205"/>
    </source>
</evidence>
<dbReference type="KEGG" id="bcac:CGC64_13025"/>
<feature type="transmembrane region" description="Helical" evidence="1">
    <location>
        <begin position="134"/>
        <end position="155"/>
    </location>
</feature>
<feature type="transmembrane region" description="Helical" evidence="1">
    <location>
        <begin position="109"/>
        <end position="127"/>
    </location>
</feature>
<feature type="transmembrane region" description="Helical" evidence="1">
    <location>
        <begin position="259"/>
        <end position="277"/>
    </location>
</feature>
<feature type="transmembrane region" description="Helical" evidence="1">
    <location>
        <begin position="180"/>
        <end position="204"/>
    </location>
</feature>
<organism evidence="5 6">
    <name type="scientific">Bacteroides caccae</name>
    <dbReference type="NCBI Taxonomy" id="47678"/>
    <lineage>
        <taxon>Bacteria</taxon>
        <taxon>Pseudomonadati</taxon>
        <taxon>Bacteroidota</taxon>
        <taxon>Bacteroidia</taxon>
        <taxon>Bacteroidales</taxon>
        <taxon>Bacteroidaceae</taxon>
        <taxon>Bacteroides</taxon>
    </lineage>
</organism>
<feature type="transmembrane region" description="Helical" evidence="1">
    <location>
        <begin position="40"/>
        <end position="58"/>
    </location>
</feature>
<reference evidence="5 6" key="1">
    <citation type="submission" date="2018-08" db="EMBL/GenBank/DDBJ databases">
        <title>A genome reference for cultivated species of the human gut microbiota.</title>
        <authorList>
            <person name="Zou Y."/>
            <person name="Xue W."/>
            <person name="Luo G."/>
        </authorList>
    </citation>
    <scope>NUCLEOTIDE SEQUENCE [LARGE SCALE GENOMIC DNA]</scope>
    <source>
        <strain evidence="5 6">AF24-29LB</strain>
    </source>
</reference>
<feature type="transmembrane region" description="Helical" evidence="1">
    <location>
        <begin position="12"/>
        <end position="28"/>
    </location>
</feature>
<reference evidence="7 8" key="2">
    <citation type="journal article" date="2019" name="Nat. Med.">
        <title>A library of human gut bacterial isolates paired with longitudinal multiomics data enables mechanistic microbiome research.</title>
        <authorList>
            <person name="Poyet M."/>
            <person name="Groussin M."/>
            <person name="Gibbons S.M."/>
            <person name="Avila-Pacheco J."/>
            <person name="Jiang X."/>
            <person name="Kearney S.M."/>
            <person name="Perrotta A.R."/>
            <person name="Berdy B."/>
            <person name="Zhao S."/>
            <person name="Lieberman T.D."/>
            <person name="Swanson P.K."/>
            <person name="Smith M."/>
            <person name="Roesemann S."/>
            <person name="Alexander J.E."/>
            <person name="Rich S.A."/>
            <person name="Livny J."/>
            <person name="Vlamakis H."/>
            <person name="Clish C."/>
            <person name="Bullock K."/>
            <person name="Deik A."/>
            <person name="Scott J."/>
            <person name="Pierce K.A."/>
            <person name="Xavier R.J."/>
            <person name="Alm E.J."/>
        </authorList>
    </citation>
    <scope>NUCLEOTIDE SEQUENCE [LARGE SCALE GENOMIC DNA]</scope>
    <source>
        <strain evidence="4 7">BIOML-A19</strain>
        <strain evidence="3 8">BIOML-A25</strain>
        <strain evidence="2 9">BIOML-A31</strain>
    </source>
</reference>
<keyword evidence="1" id="KW-0472">Membrane</keyword>